<name>F1YSP3_9PROT</name>
<dbReference type="Gene3D" id="1.10.1510.10">
    <property type="entry name" value="Uncharacterised protein YqeY/AIM41 PF09424, N-terminal domain"/>
    <property type="match status" value="1"/>
</dbReference>
<reference evidence="1 2" key="1">
    <citation type="journal article" date="2011" name="Science">
        <title>Drosophila microbiome modulates host developmental and metabolic homeostasis via insulin signaling.</title>
        <authorList>
            <person name="Shin S.C."/>
            <person name="Kim S.H."/>
            <person name="You H."/>
            <person name="Kim B."/>
            <person name="Kim A.C."/>
            <person name="Lee K.A."/>
            <person name="Yoon J.H."/>
            <person name="Ryu J.H."/>
            <person name="Lee W.J."/>
        </authorList>
    </citation>
    <scope>NUCLEOTIDE SEQUENCE [LARGE SCALE GENOMIC DNA]</scope>
    <source>
        <strain evidence="1 2">DM001</strain>
    </source>
</reference>
<evidence type="ECO:0000313" key="1">
    <source>
        <dbReference type="EMBL" id="EGE47917.1"/>
    </source>
</evidence>
<proteinExistence type="predicted"/>
<dbReference type="InterPro" id="IPR003789">
    <property type="entry name" value="Asn/Gln_tRNA_amidoTrase-B-like"/>
</dbReference>
<dbReference type="GO" id="GO:0016884">
    <property type="term" value="F:carbon-nitrogen ligase activity, with glutamine as amido-N-donor"/>
    <property type="evidence" value="ECO:0007669"/>
    <property type="project" value="InterPro"/>
</dbReference>
<accession>F1YSP3</accession>
<dbReference type="Gene3D" id="1.10.10.410">
    <property type="match status" value="1"/>
</dbReference>
<dbReference type="PANTHER" id="PTHR28055:SF1">
    <property type="entry name" value="ALTERED INHERITANCE OF MITOCHONDRIA PROTEIN 41, MITOCHONDRIAL"/>
    <property type="match status" value="1"/>
</dbReference>
<dbReference type="AlphaFoldDB" id="F1YSP3"/>
<dbReference type="Proteomes" id="UP000018454">
    <property type="component" value="Unassembled WGS sequence"/>
</dbReference>
<dbReference type="InterPro" id="IPR023168">
    <property type="entry name" value="GatB_Yqey_C_2"/>
</dbReference>
<evidence type="ECO:0000313" key="2">
    <source>
        <dbReference type="Proteomes" id="UP000018454"/>
    </source>
</evidence>
<dbReference type="InterPro" id="IPR019004">
    <property type="entry name" value="YqeY/Aim41"/>
</dbReference>
<organism evidence="1 2">
    <name type="scientific">Acetobacter pomorum DM001</name>
    <dbReference type="NCBI Taxonomy" id="945681"/>
    <lineage>
        <taxon>Bacteria</taxon>
        <taxon>Pseudomonadati</taxon>
        <taxon>Pseudomonadota</taxon>
        <taxon>Alphaproteobacteria</taxon>
        <taxon>Acetobacterales</taxon>
        <taxon>Acetobacteraceae</taxon>
        <taxon>Acetobacter</taxon>
    </lineage>
</organism>
<dbReference type="InterPro" id="IPR042184">
    <property type="entry name" value="YqeY/Aim41_N"/>
</dbReference>
<dbReference type="SUPFAM" id="SSF89095">
    <property type="entry name" value="GatB/YqeY motif"/>
    <property type="match status" value="1"/>
</dbReference>
<dbReference type="Pfam" id="PF09424">
    <property type="entry name" value="YqeY"/>
    <property type="match status" value="1"/>
</dbReference>
<dbReference type="EMBL" id="AEUP01000023">
    <property type="protein sequence ID" value="EGE47917.1"/>
    <property type="molecule type" value="Genomic_DNA"/>
</dbReference>
<dbReference type="PANTHER" id="PTHR28055">
    <property type="entry name" value="ALTERED INHERITANCE OF MITOCHONDRIA PROTEIN 41, MITOCHONDRIAL"/>
    <property type="match status" value="1"/>
</dbReference>
<comment type="caution">
    <text evidence="1">The sequence shown here is derived from an EMBL/GenBank/DDBJ whole genome shotgun (WGS) entry which is preliminary data.</text>
</comment>
<protein>
    <submittedName>
        <fullName evidence="1">Uncharacterized protein</fullName>
    </submittedName>
</protein>
<gene>
    <name evidence="1" type="primary">yqeY</name>
    <name evidence="1" type="ORF">APO_0942</name>
</gene>
<sequence length="153" mass="16470">MEMTLRERLMADLKTAMKAGESARVATIRMITAKLKDVEIAGRAKGQEGLNENEAIAALRGMVKSRTESAGMYREGGRPELAEKEEAEIEVIRGYLPPEMDEASLKAAVDEAVATVKAESLKDMGKVMAELKNKFGVALDMGKASAAVKARLG</sequence>